<dbReference type="Proteomes" id="UP000008220">
    <property type="component" value="Chromosome"/>
</dbReference>
<reference evidence="5 6" key="1">
    <citation type="journal article" date="2006" name="Nat. Biotechnol.">
        <title>The genome and transcriptomes of the anti-tumor agent Clostridium novyi-NT.</title>
        <authorList>
            <person name="Bettegowda C."/>
            <person name="Huang X."/>
            <person name="Lin J."/>
            <person name="Cheong I."/>
            <person name="Kohli M."/>
            <person name="Szabo S.A."/>
            <person name="Zhang X."/>
            <person name="Diaz L.A. Jr."/>
            <person name="Velculescu V.E."/>
            <person name="Parmigiani G."/>
            <person name="Kinzler K.W."/>
            <person name="Vogelstein B."/>
            <person name="Zhou S."/>
        </authorList>
    </citation>
    <scope>NUCLEOTIDE SEQUENCE [LARGE SCALE GENOMIC DNA]</scope>
    <source>
        <strain evidence="5 6">NT</strain>
    </source>
</reference>
<dbReference type="RefSeq" id="WP_011722838.1">
    <property type="nucleotide sequence ID" value="NC_008593.1"/>
</dbReference>
<comment type="similarity">
    <text evidence="3">In the N-terminal section; belongs to the PINc/VapC protein family.</text>
</comment>
<evidence type="ECO:0000256" key="1">
    <source>
        <dbReference type="ARBA" id="ARBA00022741"/>
    </source>
</evidence>
<dbReference type="eggNOG" id="COG1875">
    <property type="taxonomic scope" value="Bacteria"/>
</dbReference>
<keyword evidence="6" id="KW-1185">Reference proteome</keyword>
<dbReference type="SMART" id="SM00670">
    <property type="entry name" value="PINc"/>
    <property type="match status" value="1"/>
</dbReference>
<proteinExistence type="inferred from homology"/>
<evidence type="ECO:0000256" key="2">
    <source>
        <dbReference type="ARBA" id="ARBA00022840"/>
    </source>
</evidence>
<dbReference type="SUPFAM" id="SSF52540">
    <property type="entry name" value="P-loop containing nucleoside triphosphate hydrolases"/>
    <property type="match status" value="1"/>
</dbReference>
<protein>
    <submittedName>
        <fullName evidence="5">PhoH family protein</fullName>
    </submittedName>
</protein>
<evidence type="ECO:0000259" key="4">
    <source>
        <dbReference type="SMART" id="SM00670"/>
    </source>
</evidence>
<dbReference type="InterPro" id="IPR029060">
    <property type="entry name" value="PIN-like_dom_sf"/>
</dbReference>
<dbReference type="Pfam" id="PF13638">
    <property type="entry name" value="PIN_4"/>
    <property type="match status" value="1"/>
</dbReference>
<dbReference type="InterPro" id="IPR003714">
    <property type="entry name" value="PhoH"/>
</dbReference>
<dbReference type="PANTHER" id="PTHR30473:SF2">
    <property type="entry name" value="PIN DOMAIN-CONTAINING PROTEIN"/>
    <property type="match status" value="1"/>
</dbReference>
<dbReference type="CDD" id="cd09883">
    <property type="entry name" value="PIN_VapC_PhoHL-ATPase"/>
    <property type="match status" value="1"/>
</dbReference>
<dbReference type="HOGENOM" id="CLU_022283_2_1_9"/>
<dbReference type="Pfam" id="PF02562">
    <property type="entry name" value="PhoH"/>
    <property type="match status" value="1"/>
</dbReference>
<dbReference type="GO" id="GO:0005524">
    <property type="term" value="F:ATP binding"/>
    <property type="evidence" value="ECO:0007669"/>
    <property type="project" value="UniProtKB-KW"/>
</dbReference>
<dbReference type="InterPro" id="IPR002716">
    <property type="entry name" value="PIN_dom"/>
</dbReference>
<dbReference type="InterPro" id="IPR027417">
    <property type="entry name" value="P-loop_NTPase"/>
</dbReference>
<evidence type="ECO:0000256" key="3">
    <source>
        <dbReference type="ARBA" id="ARBA00046345"/>
    </source>
</evidence>
<dbReference type="AlphaFoldDB" id="A0Q2K2"/>
<evidence type="ECO:0000313" key="5">
    <source>
        <dbReference type="EMBL" id="ABK60579.1"/>
    </source>
</evidence>
<dbReference type="InterPro" id="IPR051451">
    <property type="entry name" value="PhoH2-like"/>
</dbReference>
<dbReference type="GO" id="GO:0005829">
    <property type="term" value="C:cytosol"/>
    <property type="evidence" value="ECO:0007669"/>
    <property type="project" value="TreeGrafter"/>
</dbReference>
<evidence type="ECO:0000313" key="6">
    <source>
        <dbReference type="Proteomes" id="UP000008220"/>
    </source>
</evidence>
<organism evidence="5 6">
    <name type="scientific">Clostridium novyi (strain NT)</name>
    <dbReference type="NCBI Taxonomy" id="386415"/>
    <lineage>
        <taxon>Bacteria</taxon>
        <taxon>Bacillati</taxon>
        <taxon>Bacillota</taxon>
        <taxon>Clostridia</taxon>
        <taxon>Eubacteriales</taxon>
        <taxon>Clostridiaceae</taxon>
        <taxon>Clostridium</taxon>
    </lineage>
</organism>
<keyword evidence="1" id="KW-0547">Nucleotide-binding</keyword>
<dbReference type="SUPFAM" id="SSF88723">
    <property type="entry name" value="PIN domain-like"/>
    <property type="match status" value="1"/>
</dbReference>
<accession>A0Q2K2</accession>
<feature type="domain" description="PIN" evidence="4">
    <location>
        <begin position="3"/>
        <end position="128"/>
    </location>
</feature>
<dbReference type="EMBL" id="CP000382">
    <property type="protein sequence ID" value="ABK60579.1"/>
    <property type="molecule type" value="Genomic_DNA"/>
</dbReference>
<dbReference type="KEGG" id="cno:NT01CX_0362"/>
<keyword evidence="2" id="KW-0067">ATP-binding</keyword>
<dbReference type="FunFam" id="3.40.50.300:FF:000013">
    <property type="entry name" value="PhoH family ATPase"/>
    <property type="match status" value="1"/>
</dbReference>
<dbReference type="PANTHER" id="PTHR30473">
    <property type="entry name" value="PROTEIN PHOH"/>
    <property type="match status" value="1"/>
</dbReference>
<gene>
    <name evidence="5" type="ordered locus">NT01CX_0362</name>
</gene>
<dbReference type="STRING" id="386415.NT01CX_0362"/>
<sequence length="458" mass="52548">MKKTYVLDTNVILYSPRSILCFEDANVVIPEVVLEELDALKKKPGELGANARMAARILDELRIQGSLIEGIKLPNGGKLRVEVNHHNIEIPPYWDKSKADNRIIQVCKGLKERGEDVYLITKDIFERIKADTIGINTNDYYEKVVPEYDNQYTGRISVYTSSDNIDYFYKNKYLDVKQLKIYVDKSKEYKSPELYVNEFIIMHSYENAKKTALGKYDGQKIVPLTYKETIPMGILPKNVGQRFMQEALMISAREVPLVIIKGPAGTAKTLFSLAVGLHKILEQDSSEYRRILVCRPNVTMDEEIGYLPGTEQEKIAPYMRPVLDNLEILIDSDEKERYKDENELNDKIRELFDRRIITTEAVAFLRGRSIVKNWVIIDEAQNLSPKQVKAIITRVGEGSKLILIGDPEQIDQPFLDYRSNGLCYASERMKGSKLCCQVTLKYDECERSKLAYDASKRL</sequence>
<dbReference type="Gene3D" id="3.40.50.300">
    <property type="entry name" value="P-loop containing nucleotide triphosphate hydrolases"/>
    <property type="match status" value="1"/>
</dbReference>
<name>A0Q2K2_CLONN</name>
<dbReference type="Gene3D" id="3.40.50.1010">
    <property type="entry name" value="5'-nuclease"/>
    <property type="match status" value="1"/>
</dbReference>
<dbReference type="PATRIC" id="fig|386415.7.peg.1886"/>